<dbReference type="EMBL" id="BAAARW010000011">
    <property type="protein sequence ID" value="GAA2415878.1"/>
    <property type="molecule type" value="Genomic_DNA"/>
</dbReference>
<feature type="transmembrane region" description="Helical" evidence="7">
    <location>
        <begin position="366"/>
        <end position="389"/>
    </location>
</feature>
<evidence type="ECO:0000256" key="7">
    <source>
        <dbReference type="SAM" id="Phobius"/>
    </source>
</evidence>
<dbReference type="PROSITE" id="PS50011">
    <property type="entry name" value="PROTEIN_KINASE_DOM"/>
    <property type="match status" value="1"/>
</dbReference>
<feature type="binding site" evidence="5">
    <location>
        <position position="45"/>
    </location>
    <ligand>
        <name>ATP</name>
        <dbReference type="ChEBI" id="CHEBI:30616"/>
    </ligand>
</feature>
<keyword evidence="1" id="KW-0808">Transferase</keyword>
<dbReference type="InterPro" id="IPR017441">
    <property type="entry name" value="Protein_kinase_ATP_BS"/>
</dbReference>
<keyword evidence="7" id="KW-0472">Membrane</keyword>
<feature type="region of interest" description="Disordered" evidence="6">
    <location>
        <begin position="394"/>
        <end position="425"/>
    </location>
</feature>
<keyword evidence="7" id="KW-1133">Transmembrane helix</keyword>
<evidence type="ECO:0000259" key="8">
    <source>
        <dbReference type="PROSITE" id="PS50011"/>
    </source>
</evidence>
<dbReference type="Proteomes" id="UP001501231">
    <property type="component" value="Unassembled WGS sequence"/>
</dbReference>
<feature type="domain" description="Protein kinase" evidence="8">
    <location>
        <begin position="17"/>
        <end position="278"/>
    </location>
</feature>
<evidence type="ECO:0000256" key="5">
    <source>
        <dbReference type="PROSITE-ProRule" id="PRU10141"/>
    </source>
</evidence>
<keyword evidence="7" id="KW-0812">Transmembrane</keyword>
<reference evidence="9 10" key="1">
    <citation type="journal article" date="2019" name="Int. J. Syst. Evol. Microbiol.">
        <title>The Global Catalogue of Microorganisms (GCM) 10K type strain sequencing project: providing services to taxonomists for standard genome sequencing and annotation.</title>
        <authorList>
            <consortium name="The Broad Institute Genomics Platform"/>
            <consortium name="The Broad Institute Genome Sequencing Center for Infectious Disease"/>
            <person name="Wu L."/>
            <person name="Ma J."/>
        </authorList>
    </citation>
    <scope>NUCLEOTIDE SEQUENCE [LARGE SCALE GENOMIC DNA]</scope>
    <source>
        <strain evidence="9 10">JCM 3325</strain>
    </source>
</reference>
<dbReference type="InterPro" id="IPR000719">
    <property type="entry name" value="Prot_kinase_dom"/>
</dbReference>
<dbReference type="PANTHER" id="PTHR43289">
    <property type="entry name" value="MITOGEN-ACTIVATED PROTEIN KINASE KINASE KINASE 20-RELATED"/>
    <property type="match status" value="1"/>
</dbReference>
<proteinExistence type="predicted"/>
<dbReference type="PROSITE" id="PS00108">
    <property type="entry name" value="PROTEIN_KINASE_ST"/>
    <property type="match status" value="1"/>
</dbReference>
<evidence type="ECO:0000256" key="3">
    <source>
        <dbReference type="ARBA" id="ARBA00022777"/>
    </source>
</evidence>
<keyword evidence="10" id="KW-1185">Reference proteome</keyword>
<dbReference type="PROSITE" id="PS00107">
    <property type="entry name" value="PROTEIN_KINASE_ATP"/>
    <property type="match status" value="1"/>
</dbReference>
<dbReference type="Pfam" id="PF00069">
    <property type="entry name" value="Pkinase"/>
    <property type="match status" value="1"/>
</dbReference>
<gene>
    <name evidence="9" type="ORF">GCM10010191_27820</name>
</gene>
<sequence length="523" mass="53766">MSTQPLGPQDPRRIGPYKLLARLGAGGMGAVFLGRSAGGRTVAIKLVHAELSCDPEFRRRFRHEVQSAREVGGEFTARVLDADTEAETPWLATAYIAGPTLHEVVDDGYGPLPERSLRPLAAGLGGALRAVHDRGLVHRDLKPSNVLLTLDGPRVIDFGIARAVDSSIATRTGAVIGTPAFMSPEQVRGERVTSAGDVFSLGSVLAFAATGRLPFATENGGLHSLMMRIVQAEPDLDGLDGPLLELVEACLAKDAGARPSPEEIIERAGSADDGGPWLPAEVVAGLGRHAVALLDLEDPDGAADERPSPPPPPVFGPAAPAPPPAPAPPGMGPGGTAPIGASPSTRPPAPWPGVPPQAGGAPSRGVAIALVAMGTLLVVAMVSVAVIVATDRDEKADATPPLVQAPRPASAGTPSRTGEDVPPEFIGTWVGTISGSQTRRMVIRQGREGSDVVTTRTTSGQVECEGVGRLVSATERTLVLSTRVTSSVPAGRCVAVGRQTLTLTGDDTASFQGGGNTGTLRKS</sequence>
<evidence type="ECO:0000313" key="10">
    <source>
        <dbReference type="Proteomes" id="UP001501231"/>
    </source>
</evidence>
<organism evidence="9 10">
    <name type="scientific">Actinomadura vinacea</name>
    <dbReference type="NCBI Taxonomy" id="115336"/>
    <lineage>
        <taxon>Bacteria</taxon>
        <taxon>Bacillati</taxon>
        <taxon>Actinomycetota</taxon>
        <taxon>Actinomycetes</taxon>
        <taxon>Streptosporangiales</taxon>
        <taxon>Thermomonosporaceae</taxon>
        <taxon>Actinomadura</taxon>
    </lineage>
</organism>
<feature type="compositionally biased region" description="Pro residues" evidence="6">
    <location>
        <begin position="308"/>
        <end position="331"/>
    </location>
</feature>
<dbReference type="SMART" id="SM00220">
    <property type="entry name" value="S_TKc"/>
    <property type="match status" value="1"/>
</dbReference>
<dbReference type="CDD" id="cd14014">
    <property type="entry name" value="STKc_PknB_like"/>
    <property type="match status" value="1"/>
</dbReference>
<evidence type="ECO:0000313" key="9">
    <source>
        <dbReference type="EMBL" id="GAA2415878.1"/>
    </source>
</evidence>
<keyword evidence="3" id="KW-0418">Kinase</keyword>
<dbReference type="PANTHER" id="PTHR43289:SF34">
    <property type="entry name" value="SERINE_THREONINE-PROTEIN KINASE YBDM-RELATED"/>
    <property type="match status" value="1"/>
</dbReference>
<dbReference type="SUPFAM" id="SSF56112">
    <property type="entry name" value="Protein kinase-like (PK-like)"/>
    <property type="match status" value="1"/>
</dbReference>
<evidence type="ECO:0000256" key="1">
    <source>
        <dbReference type="ARBA" id="ARBA00022679"/>
    </source>
</evidence>
<feature type="region of interest" description="Disordered" evidence="6">
    <location>
        <begin position="299"/>
        <end position="362"/>
    </location>
</feature>
<dbReference type="InterPro" id="IPR008271">
    <property type="entry name" value="Ser/Thr_kinase_AS"/>
</dbReference>
<evidence type="ECO:0000256" key="4">
    <source>
        <dbReference type="ARBA" id="ARBA00022840"/>
    </source>
</evidence>
<keyword evidence="4 5" id="KW-0067">ATP-binding</keyword>
<dbReference type="InterPro" id="IPR011009">
    <property type="entry name" value="Kinase-like_dom_sf"/>
</dbReference>
<dbReference type="RefSeq" id="WP_344589320.1">
    <property type="nucleotide sequence ID" value="NZ_BAAARW010000011.1"/>
</dbReference>
<keyword evidence="2 5" id="KW-0547">Nucleotide-binding</keyword>
<protein>
    <recommendedName>
        <fullName evidence="8">Protein kinase domain-containing protein</fullName>
    </recommendedName>
</protein>
<dbReference type="Gene3D" id="3.30.200.20">
    <property type="entry name" value="Phosphorylase Kinase, domain 1"/>
    <property type="match status" value="1"/>
</dbReference>
<feature type="compositionally biased region" description="Pro residues" evidence="6">
    <location>
        <begin position="345"/>
        <end position="355"/>
    </location>
</feature>
<dbReference type="Gene3D" id="1.10.510.10">
    <property type="entry name" value="Transferase(Phosphotransferase) domain 1"/>
    <property type="match status" value="1"/>
</dbReference>
<accession>A0ABN3IWE7</accession>
<comment type="caution">
    <text evidence="9">The sequence shown here is derived from an EMBL/GenBank/DDBJ whole genome shotgun (WGS) entry which is preliminary data.</text>
</comment>
<evidence type="ECO:0000256" key="2">
    <source>
        <dbReference type="ARBA" id="ARBA00022741"/>
    </source>
</evidence>
<evidence type="ECO:0000256" key="6">
    <source>
        <dbReference type="SAM" id="MobiDB-lite"/>
    </source>
</evidence>
<name>A0ABN3IWE7_9ACTN</name>